<proteinExistence type="predicted"/>
<sequence length="220" mass="23609">MYTLNPLLLLGILALSATTTTALPTSRSSPPLAGPTPPPPSPQPPQPPQDPTKTYEPNPLTSLALDKLSRPRKWMSEKPPPPPPSSTIPGVTPNGGNGAGPLRTDPIELQRFLQDLRGSRRQGEIMRRGIKSKSESLPAPQPEGGGGGGGGGEEVVVEPEELTEMEFDAMFEEYRLKHDITVGLPPKGERQEKWEGTKYGGFVEALMGAPGRGRVREVPQ</sequence>
<accession>A0A3N4K2J9</accession>
<evidence type="ECO:0000313" key="3">
    <source>
        <dbReference type="EMBL" id="RPB04784.1"/>
    </source>
</evidence>
<feature type="chain" id="PRO_5017924558" evidence="2">
    <location>
        <begin position="23"/>
        <end position="220"/>
    </location>
</feature>
<dbReference type="AlphaFoldDB" id="A0A3N4K2J9"/>
<dbReference type="OrthoDB" id="5424344at2759"/>
<feature type="region of interest" description="Disordered" evidence="1">
    <location>
        <begin position="22"/>
        <end position="154"/>
    </location>
</feature>
<organism evidence="3 4">
    <name type="scientific">Choiromyces venosus 120613-1</name>
    <dbReference type="NCBI Taxonomy" id="1336337"/>
    <lineage>
        <taxon>Eukaryota</taxon>
        <taxon>Fungi</taxon>
        <taxon>Dikarya</taxon>
        <taxon>Ascomycota</taxon>
        <taxon>Pezizomycotina</taxon>
        <taxon>Pezizomycetes</taxon>
        <taxon>Pezizales</taxon>
        <taxon>Tuberaceae</taxon>
        <taxon>Choiromyces</taxon>
    </lineage>
</organism>
<reference evidence="3 4" key="1">
    <citation type="journal article" date="2018" name="Nat. Ecol. Evol.">
        <title>Pezizomycetes genomes reveal the molecular basis of ectomycorrhizal truffle lifestyle.</title>
        <authorList>
            <person name="Murat C."/>
            <person name="Payen T."/>
            <person name="Noel B."/>
            <person name="Kuo A."/>
            <person name="Morin E."/>
            <person name="Chen J."/>
            <person name="Kohler A."/>
            <person name="Krizsan K."/>
            <person name="Balestrini R."/>
            <person name="Da Silva C."/>
            <person name="Montanini B."/>
            <person name="Hainaut M."/>
            <person name="Levati E."/>
            <person name="Barry K.W."/>
            <person name="Belfiori B."/>
            <person name="Cichocki N."/>
            <person name="Clum A."/>
            <person name="Dockter R.B."/>
            <person name="Fauchery L."/>
            <person name="Guy J."/>
            <person name="Iotti M."/>
            <person name="Le Tacon F."/>
            <person name="Lindquist E.A."/>
            <person name="Lipzen A."/>
            <person name="Malagnac F."/>
            <person name="Mello A."/>
            <person name="Molinier V."/>
            <person name="Miyauchi S."/>
            <person name="Poulain J."/>
            <person name="Riccioni C."/>
            <person name="Rubini A."/>
            <person name="Sitrit Y."/>
            <person name="Splivallo R."/>
            <person name="Traeger S."/>
            <person name="Wang M."/>
            <person name="Zifcakova L."/>
            <person name="Wipf D."/>
            <person name="Zambonelli A."/>
            <person name="Paolocci F."/>
            <person name="Nowrousian M."/>
            <person name="Ottonello S."/>
            <person name="Baldrian P."/>
            <person name="Spatafora J.W."/>
            <person name="Henrissat B."/>
            <person name="Nagy L.G."/>
            <person name="Aury J.M."/>
            <person name="Wincker P."/>
            <person name="Grigoriev I.V."/>
            <person name="Bonfante P."/>
            <person name="Martin F.M."/>
        </authorList>
    </citation>
    <scope>NUCLEOTIDE SEQUENCE [LARGE SCALE GENOMIC DNA]</scope>
    <source>
        <strain evidence="3 4">120613-1</strain>
    </source>
</reference>
<name>A0A3N4K2J9_9PEZI</name>
<evidence type="ECO:0000256" key="2">
    <source>
        <dbReference type="SAM" id="SignalP"/>
    </source>
</evidence>
<feature type="compositionally biased region" description="Gly residues" evidence="1">
    <location>
        <begin position="143"/>
        <end position="153"/>
    </location>
</feature>
<dbReference type="Proteomes" id="UP000276215">
    <property type="component" value="Unassembled WGS sequence"/>
</dbReference>
<protein>
    <submittedName>
        <fullName evidence="3">Uncharacterized protein</fullName>
    </submittedName>
</protein>
<gene>
    <name evidence="3" type="ORF">L873DRAFT_1785996</name>
</gene>
<evidence type="ECO:0000313" key="4">
    <source>
        <dbReference type="Proteomes" id="UP000276215"/>
    </source>
</evidence>
<keyword evidence="2" id="KW-0732">Signal</keyword>
<feature type="compositionally biased region" description="Pro residues" evidence="1">
    <location>
        <begin position="32"/>
        <end position="50"/>
    </location>
</feature>
<feature type="signal peptide" evidence="2">
    <location>
        <begin position="1"/>
        <end position="22"/>
    </location>
</feature>
<feature type="compositionally biased region" description="Basic and acidic residues" evidence="1">
    <location>
        <begin position="117"/>
        <end position="127"/>
    </location>
</feature>
<feature type="compositionally biased region" description="Low complexity" evidence="1">
    <location>
        <begin position="22"/>
        <end position="31"/>
    </location>
</feature>
<evidence type="ECO:0000256" key="1">
    <source>
        <dbReference type="SAM" id="MobiDB-lite"/>
    </source>
</evidence>
<dbReference type="EMBL" id="ML120356">
    <property type="protein sequence ID" value="RPB04784.1"/>
    <property type="molecule type" value="Genomic_DNA"/>
</dbReference>
<keyword evidence="4" id="KW-1185">Reference proteome</keyword>